<feature type="transmembrane region" description="Helical" evidence="1">
    <location>
        <begin position="97"/>
        <end position="118"/>
    </location>
</feature>
<evidence type="ECO:0000313" key="3">
    <source>
        <dbReference type="WBParaSite" id="PSAMB.scaffold1079size36238.g10831.t1"/>
    </source>
</evidence>
<name>A0A914UKI5_9BILA</name>
<keyword evidence="1" id="KW-1133">Transmembrane helix</keyword>
<organism evidence="2 3">
    <name type="scientific">Plectus sambesii</name>
    <dbReference type="NCBI Taxonomy" id="2011161"/>
    <lineage>
        <taxon>Eukaryota</taxon>
        <taxon>Metazoa</taxon>
        <taxon>Ecdysozoa</taxon>
        <taxon>Nematoda</taxon>
        <taxon>Chromadorea</taxon>
        <taxon>Plectida</taxon>
        <taxon>Plectina</taxon>
        <taxon>Plectoidea</taxon>
        <taxon>Plectidae</taxon>
        <taxon>Plectus</taxon>
    </lineage>
</organism>
<evidence type="ECO:0000256" key="1">
    <source>
        <dbReference type="SAM" id="Phobius"/>
    </source>
</evidence>
<accession>A0A914UKI5</accession>
<proteinExistence type="predicted"/>
<protein>
    <submittedName>
        <fullName evidence="3">Uncharacterized protein</fullName>
    </submittedName>
</protein>
<evidence type="ECO:0000313" key="2">
    <source>
        <dbReference type="Proteomes" id="UP000887566"/>
    </source>
</evidence>
<dbReference type="Proteomes" id="UP000887566">
    <property type="component" value="Unplaced"/>
</dbReference>
<dbReference type="WBParaSite" id="PSAMB.scaffold1079size36238.g10831.t1">
    <property type="protein sequence ID" value="PSAMB.scaffold1079size36238.g10831.t1"/>
    <property type="gene ID" value="PSAMB.scaffold1079size36238.g10831"/>
</dbReference>
<dbReference type="AlphaFoldDB" id="A0A914UKI5"/>
<feature type="transmembrane region" description="Helical" evidence="1">
    <location>
        <begin position="138"/>
        <end position="158"/>
    </location>
</feature>
<reference evidence="3" key="1">
    <citation type="submission" date="2022-11" db="UniProtKB">
        <authorList>
            <consortium name="WormBaseParasite"/>
        </authorList>
    </citation>
    <scope>IDENTIFICATION</scope>
</reference>
<keyword evidence="1" id="KW-0472">Membrane</keyword>
<sequence length="207" mass="22125">MQQMAAITAAKVASMDGTTAMNMVAIKEMALKLVMVLLGSQMASTVIEDIWVKEEAVVKAALLAMVMRTTLMGKMLETGVAEMDMKILVQATPDEDPMVVLTIFKLLATLVPMVHMVALDNLVANVRVDKASLATMDLVVKILNLAYLATIMALAASIQLKVITATQGAIGKVAALKYQKKETNLAPRSLVNKAEDLLIVGLLAIGE</sequence>
<keyword evidence="2" id="KW-1185">Reference proteome</keyword>
<keyword evidence="1" id="KW-0812">Transmembrane</keyword>